<keyword evidence="4" id="KW-1185">Reference proteome</keyword>
<dbReference type="GO" id="GO:0006629">
    <property type="term" value="P:lipid metabolic process"/>
    <property type="evidence" value="ECO:0007669"/>
    <property type="project" value="InterPro"/>
</dbReference>
<dbReference type="AlphaFoldDB" id="A0A445CY04"/>
<dbReference type="InterPro" id="IPR002921">
    <property type="entry name" value="Fungal_lipase-type"/>
</dbReference>
<dbReference type="STRING" id="3818.A0A445CY04"/>
<dbReference type="InterPro" id="IPR029058">
    <property type="entry name" value="AB_hydrolase_fold"/>
</dbReference>
<evidence type="ECO:0000313" key="4">
    <source>
        <dbReference type="Proteomes" id="UP000289738"/>
    </source>
</evidence>
<keyword evidence="1" id="KW-0378">Hydrolase</keyword>
<accession>A0A445CY04</accession>
<gene>
    <name evidence="3" type="ORF">Ahy_A06g030943</name>
</gene>
<dbReference type="Pfam" id="PF01764">
    <property type="entry name" value="Lipase_3"/>
    <property type="match status" value="1"/>
</dbReference>
<reference evidence="3 4" key="1">
    <citation type="submission" date="2019-01" db="EMBL/GenBank/DDBJ databases">
        <title>Sequencing of cultivated peanut Arachis hypogaea provides insights into genome evolution and oil improvement.</title>
        <authorList>
            <person name="Chen X."/>
        </authorList>
    </citation>
    <scope>NUCLEOTIDE SEQUENCE [LARGE SCALE GENOMIC DNA]</scope>
    <source>
        <strain evidence="4">cv. Fuhuasheng</strain>
        <tissue evidence="3">Leaves</tissue>
    </source>
</reference>
<protein>
    <recommendedName>
        <fullName evidence="2">Fungal lipase-type domain-containing protein</fullName>
    </recommendedName>
</protein>
<name>A0A445CY04_ARAHY</name>
<dbReference type="InterPro" id="IPR044819">
    <property type="entry name" value="OBL-like"/>
</dbReference>
<dbReference type="PANTHER" id="PTHR46086">
    <property type="entry name" value="ALPHA/BETA-HYDROLASES SUPERFAMILY PROTEIN"/>
    <property type="match status" value="1"/>
</dbReference>
<dbReference type="EMBL" id="SDMP01000006">
    <property type="protein sequence ID" value="RYR55771.1"/>
    <property type="molecule type" value="Genomic_DNA"/>
</dbReference>
<dbReference type="PANTHER" id="PTHR46086:SF4">
    <property type="entry name" value="ALPHA_BETA-HYDROLASES SUPERFAMILY PROTEIN"/>
    <property type="match status" value="1"/>
</dbReference>
<feature type="domain" description="Fungal lipase-type" evidence="2">
    <location>
        <begin position="282"/>
        <end position="442"/>
    </location>
</feature>
<dbReference type="Gene3D" id="3.40.50.1820">
    <property type="entry name" value="alpha/beta hydrolase"/>
    <property type="match status" value="1"/>
</dbReference>
<dbReference type="Proteomes" id="UP000289738">
    <property type="component" value="Chromosome A06"/>
</dbReference>
<comment type="caution">
    <text evidence="3">The sequence shown here is derived from an EMBL/GenBank/DDBJ whole genome shotgun (WGS) entry which is preliminary data.</text>
</comment>
<proteinExistence type="predicted"/>
<evidence type="ECO:0000313" key="3">
    <source>
        <dbReference type="EMBL" id="RYR55771.1"/>
    </source>
</evidence>
<dbReference type="CDD" id="cd00519">
    <property type="entry name" value="Lipase_3"/>
    <property type="match status" value="1"/>
</dbReference>
<organism evidence="3 4">
    <name type="scientific">Arachis hypogaea</name>
    <name type="common">Peanut</name>
    <dbReference type="NCBI Taxonomy" id="3818"/>
    <lineage>
        <taxon>Eukaryota</taxon>
        <taxon>Viridiplantae</taxon>
        <taxon>Streptophyta</taxon>
        <taxon>Embryophyta</taxon>
        <taxon>Tracheophyta</taxon>
        <taxon>Spermatophyta</taxon>
        <taxon>Magnoliopsida</taxon>
        <taxon>eudicotyledons</taxon>
        <taxon>Gunneridae</taxon>
        <taxon>Pentapetalae</taxon>
        <taxon>rosids</taxon>
        <taxon>fabids</taxon>
        <taxon>Fabales</taxon>
        <taxon>Fabaceae</taxon>
        <taxon>Papilionoideae</taxon>
        <taxon>50 kb inversion clade</taxon>
        <taxon>dalbergioids sensu lato</taxon>
        <taxon>Dalbergieae</taxon>
        <taxon>Pterocarpus clade</taxon>
        <taxon>Arachis</taxon>
    </lineage>
</organism>
<evidence type="ECO:0000256" key="1">
    <source>
        <dbReference type="ARBA" id="ARBA00022801"/>
    </source>
</evidence>
<evidence type="ECO:0000259" key="2">
    <source>
        <dbReference type="Pfam" id="PF01764"/>
    </source>
</evidence>
<dbReference type="SUPFAM" id="SSF53474">
    <property type="entry name" value="alpha/beta-Hydrolases"/>
    <property type="match status" value="1"/>
</dbReference>
<sequence length="556" mass="63902">MSCKELFGGTYLLLNPQEATLLDLLRLLFSSKLQNRSFIECPVDIKAEEFRQRWLLFTSIVAQKLLFTSGNTMKMVGGNLELWLNTLSSNGGFLGLFKNKLKGKVITPDASSATFMSVAGFLDYRVDLDKSIQDKNDDAKYKALLSMMASKFSYENEEYVGNAIRNHWHMKFWGLYSFWNGKVITPDASSATFMSVAGFLDYRVDLDKSIQDKNDDAKYKALLSMMASKFSYENEEYVGNAIRNHWHMKFWGLYSFWNDFQELWSTKAIILQDTKTKPNLIVVAFRGTQPFNSAQWITDVDLSWYELPNVGKIHSGFMKALGLQKNGGWPKEIDQTSKSNHIYAYYTLREELKTMLHANEDAKFIVTGHSLGGALAILFAAILTLHEEAWLLDKLEGVYTFGQPRVGDQAFGDFMKESMRKYDVKYRRYVYCNDLVPRIPYEDKTLFFKHFGPSLYFNSLYQGQVLEEEPNKNYFSVLWVIPKILNAVWELVRGFFLPLVKGKEYKDTWLMTLARFVGLIIPGVSAHLPPDYVNVTRLGSLREIQDLSVSETSKTD</sequence>
<dbReference type="GO" id="GO:0004806">
    <property type="term" value="F:triacylglycerol lipase activity"/>
    <property type="evidence" value="ECO:0007669"/>
    <property type="project" value="InterPro"/>
</dbReference>